<dbReference type="AlphaFoldDB" id="A0A1M7U4Y8"/>
<dbReference type="PANTHER" id="PTHR35271:SF1">
    <property type="entry name" value="ABC TRANSPORTER, SUBSTRATE-BINDING LIPOPROTEIN"/>
    <property type="match status" value="1"/>
</dbReference>
<dbReference type="RefSeq" id="WP_072819559.1">
    <property type="nucleotide sequence ID" value="NZ_LT670849.1"/>
</dbReference>
<evidence type="ECO:0000313" key="1">
    <source>
        <dbReference type="EMBL" id="SHN77995.1"/>
    </source>
</evidence>
<accession>A0A1M7U4Y8</accession>
<evidence type="ECO:0000313" key="2">
    <source>
        <dbReference type="Proteomes" id="UP000184096"/>
    </source>
</evidence>
<dbReference type="Pfam" id="PF04392">
    <property type="entry name" value="ABC_sub_bind"/>
    <property type="match status" value="1"/>
</dbReference>
<name>A0A1M7U4Y8_9BRAD</name>
<keyword evidence="2" id="KW-1185">Reference proteome</keyword>
<dbReference type="InterPro" id="IPR028082">
    <property type="entry name" value="Peripla_BP_I"/>
</dbReference>
<dbReference type="InterPro" id="IPR007487">
    <property type="entry name" value="ABC_transpt-TYRBP-like"/>
</dbReference>
<dbReference type="EMBL" id="LT670849">
    <property type="protein sequence ID" value="SHN77995.1"/>
    <property type="molecule type" value="Genomic_DNA"/>
</dbReference>
<reference evidence="2" key="1">
    <citation type="submission" date="2016-11" db="EMBL/GenBank/DDBJ databases">
        <authorList>
            <person name="Varghese N."/>
            <person name="Submissions S."/>
        </authorList>
    </citation>
    <scope>NUCLEOTIDE SEQUENCE [LARGE SCALE GENOMIC DNA]</scope>
    <source>
        <strain evidence="2">GAS401</strain>
    </source>
</reference>
<dbReference type="Gene3D" id="3.40.50.2300">
    <property type="match status" value="2"/>
</dbReference>
<dbReference type="CDD" id="cd06325">
    <property type="entry name" value="PBP1_ABC_unchar_transporter"/>
    <property type="match status" value="1"/>
</dbReference>
<dbReference type="SUPFAM" id="SSF53822">
    <property type="entry name" value="Periplasmic binding protein-like I"/>
    <property type="match status" value="1"/>
</dbReference>
<sequence>MKRREFITLISGAATAWPFAAYAEQSTRIRKVAVILGVADDTEGHARLGALKQGMETLGWFEGRNAHFDVRYTAANPEIIRSATSEIMGRAPDVIVANTNKVVIALKQQTRALPIVFVQVIDPVTAGLVESLSAPGGNVTGFMSADFSLSAKSVETLKEIAPQVTRLAMLRDSTDPQSIGQAASVQMAATSLGMELTSIEIGDADTISRGIDLFARRQNGGLVVTATPLSTVHLETIIAAAARNKLPAIYPYRYFANRGGLISYGADNLDLWRRAATYVDRILKGANPSELPVQQPTKFALIINLKTAKALDLKPEPTLLARADEVIE</sequence>
<dbReference type="Proteomes" id="UP000184096">
    <property type="component" value="Chromosome I"/>
</dbReference>
<proteinExistence type="predicted"/>
<protein>
    <submittedName>
        <fullName evidence="1">Putative ABC transport system substrate-binding protein</fullName>
    </submittedName>
</protein>
<dbReference type="PANTHER" id="PTHR35271">
    <property type="entry name" value="ABC TRANSPORTER, SUBSTRATE-BINDING LIPOPROTEIN-RELATED"/>
    <property type="match status" value="1"/>
</dbReference>
<gene>
    <name evidence="1" type="ORF">SAMN05444170_3546</name>
</gene>
<dbReference type="OrthoDB" id="9776955at2"/>
<organism evidence="1 2">
    <name type="scientific">Bradyrhizobium erythrophlei</name>
    <dbReference type="NCBI Taxonomy" id="1437360"/>
    <lineage>
        <taxon>Bacteria</taxon>
        <taxon>Pseudomonadati</taxon>
        <taxon>Pseudomonadota</taxon>
        <taxon>Alphaproteobacteria</taxon>
        <taxon>Hyphomicrobiales</taxon>
        <taxon>Nitrobacteraceae</taxon>
        <taxon>Bradyrhizobium</taxon>
    </lineage>
</organism>